<reference evidence="2" key="2">
    <citation type="journal article" date="2007" name="Science">
        <title>Draft genome sequence of the sexually transmitted pathogen Trichomonas vaginalis.</title>
        <authorList>
            <person name="Carlton J.M."/>
            <person name="Hirt R.P."/>
            <person name="Silva J.C."/>
            <person name="Delcher A.L."/>
            <person name="Schatz M."/>
            <person name="Zhao Q."/>
            <person name="Wortman J.R."/>
            <person name="Bidwell S.L."/>
            <person name="Alsmark U.C.M."/>
            <person name="Besteiro S."/>
            <person name="Sicheritz-Ponten T."/>
            <person name="Noel C.J."/>
            <person name="Dacks J.B."/>
            <person name="Foster P.G."/>
            <person name="Simillion C."/>
            <person name="Van de Peer Y."/>
            <person name="Miranda-Saavedra D."/>
            <person name="Barton G.J."/>
            <person name="Westrop G.D."/>
            <person name="Mueller S."/>
            <person name="Dessi D."/>
            <person name="Fiori P.L."/>
            <person name="Ren Q."/>
            <person name="Paulsen I."/>
            <person name="Zhang H."/>
            <person name="Bastida-Corcuera F.D."/>
            <person name="Simoes-Barbosa A."/>
            <person name="Brown M.T."/>
            <person name="Hayes R.D."/>
            <person name="Mukherjee M."/>
            <person name="Okumura C.Y."/>
            <person name="Schneider R."/>
            <person name="Smith A.J."/>
            <person name="Vanacova S."/>
            <person name="Villalvazo M."/>
            <person name="Haas B.J."/>
            <person name="Pertea M."/>
            <person name="Feldblyum T.V."/>
            <person name="Utterback T.R."/>
            <person name="Shu C.L."/>
            <person name="Osoegawa K."/>
            <person name="de Jong P.J."/>
            <person name="Hrdy I."/>
            <person name="Horvathova L."/>
            <person name="Zubacova Z."/>
            <person name="Dolezal P."/>
            <person name="Malik S.B."/>
            <person name="Logsdon J.M. Jr."/>
            <person name="Henze K."/>
            <person name="Gupta A."/>
            <person name="Wang C.C."/>
            <person name="Dunne R.L."/>
            <person name="Upcroft J.A."/>
            <person name="Upcroft P."/>
            <person name="White O."/>
            <person name="Salzberg S.L."/>
            <person name="Tang P."/>
            <person name="Chiu C.-H."/>
            <person name="Lee Y.-S."/>
            <person name="Embley T.M."/>
            <person name="Coombs G.H."/>
            <person name="Mottram J.C."/>
            <person name="Tachezy J."/>
            <person name="Fraser-Liggett C.M."/>
            <person name="Johnson P.J."/>
        </authorList>
    </citation>
    <scope>NUCLEOTIDE SEQUENCE [LARGE SCALE GENOMIC DNA]</scope>
    <source>
        <strain evidence="2">G3</strain>
    </source>
</reference>
<reference evidence="2" key="1">
    <citation type="submission" date="2006-10" db="EMBL/GenBank/DDBJ databases">
        <authorList>
            <person name="Amadeo P."/>
            <person name="Zhao Q."/>
            <person name="Wortman J."/>
            <person name="Fraser-Liggett C."/>
            <person name="Carlton J."/>
        </authorList>
    </citation>
    <scope>NUCLEOTIDE SEQUENCE</scope>
    <source>
        <strain evidence="2">G3</strain>
    </source>
</reference>
<dbReference type="KEGG" id="tva:4752836"/>
<dbReference type="AlphaFoldDB" id="A2FJ28"/>
<accession>A2FJ28</accession>
<dbReference type="EMBL" id="DS113824">
    <property type="protein sequence ID" value="EAX95092.1"/>
    <property type="molecule type" value="Genomic_DNA"/>
</dbReference>
<dbReference type="Proteomes" id="UP000001542">
    <property type="component" value="Unassembled WGS sequence"/>
</dbReference>
<proteinExistence type="predicted"/>
<name>A2FJ28_TRIV3</name>
<dbReference type="RefSeq" id="XP_001308022.1">
    <property type="nucleotide sequence ID" value="XM_001308021.1"/>
</dbReference>
<sequence>MSNKGPPVIERPQRSSPVRIVDKNGSPHMSANFSPLASFQAVFSKATQADNENNPNALTPRPPIVHFFVCDHGNAKVKAFADQFIELLVENGIRVYPELYLTHQPGYQVRAVSFNTNADYFFQIHSKTAGPGRVRLYIDGQPKRMSIQEAVVHIWSTWRLKCGALSKAEVDSLSTERLITLLGVFADIKPENVNIEPLQAELRQSILNNQSVSPVLTKLTEFTEILETGRQKVNSMRVINSEWKSEPGTVLSRCLPTQVISGLSVPLREVLLSIIDQTLRKVSTLQSIAQKYGTTEETRMKLEDDSPELEIIDDTPQTQTNWNLMLESTEDHHQSMPSLGDHVIGSSGFLAMAPTSILDDF</sequence>
<gene>
    <name evidence="2" type="ORF">TVAG_204340</name>
</gene>
<dbReference type="OrthoDB" id="10263960at2759"/>
<keyword evidence="3" id="KW-1185">Reference proteome</keyword>
<organism evidence="2 3">
    <name type="scientific">Trichomonas vaginalis (strain ATCC PRA-98 / G3)</name>
    <dbReference type="NCBI Taxonomy" id="412133"/>
    <lineage>
        <taxon>Eukaryota</taxon>
        <taxon>Metamonada</taxon>
        <taxon>Parabasalia</taxon>
        <taxon>Trichomonadida</taxon>
        <taxon>Trichomonadidae</taxon>
        <taxon>Trichomonas</taxon>
    </lineage>
</organism>
<dbReference type="VEuPathDB" id="TrichDB:TVAGG3_0879270"/>
<evidence type="ECO:0000313" key="2">
    <source>
        <dbReference type="EMBL" id="EAX95092.1"/>
    </source>
</evidence>
<evidence type="ECO:0000256" key="1">
    <source>
        <dbReference type="SAM" id="MobiDB-lite"/>
    </source>
</evidence>
<dbReference type="VEuPathDB" id="TrichDB:TVAG_204340"/>
<dbReference type="SMR" id="A2FJ28"/>
<feature type="region of interest" description="Disordered" evidence="1">
    <location>
        <begin position="1"/>
        <end position="24"/>
    </location>
</feature>
<dbReference type="InParanoid" id="A2FJ28"/>
<protein>
    <submittedName>
        <fullName evidence="2">Uncharacterized protein</fullName>
    </submittedName>
</protein>
<evidence type="ECO:0000313" key="3">
    <source>
        <dbReference type="Proteomes" id="UP000001542"/>
    </source>
</evidence>